<sequence>MLSYAVLFLAAVPAYAFDAADLRAKANVAAVLNKIENGFTLSTTQPPYSLSEKKEGACDDDKLRFNCISVDLKIKDFANAGGKFTSDFKYNTDVDITNDSEEPSKIISKQSKAIKVGTTKGWKIGAKFHAKGGKKDVFEGGGEVTGEYSKTETTETTTTTEITREGICRPQAECAIVTMSFFVEYAGKCTRKPYRYCDAASGDRDWCKTYSWSPCPFERNFHSDNCNGKEYKTIDPCGFTAPVLNDAGGQFTKTLLVSRPLLAKKRGDFDDLIVEFLD</sequence>
<accession>A0A167R4Z0</accession>
<reference evidence="2 3" key="1">
    <citation type="journal article" date="2016" name="Genome Biol. Evol.">
        <title>Divergent and convergent evolution of fungal pathogenicity.</title>
        <authorList>
            <person name="Shang Y."/>
            <person name="Xiao G."/>
            <person name="Zheng P."/>
            <person name="Cen K."/>
            <person name="Zhan S."/>
            <person name="Wang C."/>
        </authorList>
    </citation>
    <scope>NUCLEOTIDE SEQUENCE [LARGE SCALE GENOMIC DNA]</scope>
    <source>
        <strain evidence="2 3">ARSEF 2679</strain>
    </source>
</reference>
<dbReference type="EMBL" id="AZHB01000018">
    <property type="protein sequence ID" value="OAA58275.1"/>
    <property type="molecule type" value="Genomic_DNA"/>
</dbReference>
<dbReference type="RefSeq" id="XP_018702458.1">
    <property type="nucleotide sequence ID" value="XM_018850418.1"/>
</dbReference>
<dbReference type="AlphaFoldDB" id="A0A167R4Z0"/>
<protein>
    <submittedName>
        <fullName evidence="2">Uncharacterized protein</fullName>
    </submittedName>
</protein>
<name>A0A167R4Z0_CORFA</name>
<dbReference type="GeneID" id="30023106"/>
<feature type="signal peptide" evidence="1">
    <location>
        <begin position="1"/>
        <end position="16"/>
    </location>
</feature>
<evidence type="ECO:0000313" key="3">
    <source>
        <dbReference type="Proteomes" id="UP000076744"/>
    </source>
</evidence>
<feature type="chain" id="PRO_5007891814" evidence="1">
    <location>
        <begin position="17"/>
        <end position="278"/>
    </location>
</feature>
<evidence type="ECO:0000313" key="2">
    <source>
        <dbReference type="EMBL" id="OAA58275.1"/>
    </source>
</evidence>
<evidence type="ECO:0000256" key="1">
    <source>
        <dbReference type="SAM" id="SignalP"/>
    </source>
</evidence>
<keyword evidence="1" id="KW-0732">Signal</keyword>
<dbReference type="Proteomes" id="UP000076744">
    <property type="component" value="Unassembled WGS sequence"/>
</dbReference>
<dbReference type="SUPFAM" id="SSF56973">
    <property type="entry name" value="Aerolisin/ETX pore-forming domain"/>
    <property type="match status" value="1"/>
</dbReference>
<proteinExistence type="predicted"/>
<gene>
    <name evidence="2" type="ORF">ISF_06814</name>
</gene>
<organism evidence="2 3">
    <name type="scientific">Cordyceps fumosorosea (strain ARSEF 2679)</name>
    <name type="common">Isaria fumosorosea</name>
    <dbReference type="NCBI Taxonomy" id="1081104"/>
    <lineage>
        <taxon>Eukaryota</taxon>
        <taxon>Fungi</taxon>
        <taxon>Dikarya</taxon>
        <taxon>Ascomycota</taxon>
        <taxon>Pezizomycotina</taxon>
        <taxon>Sordariomycetes</taxon>
        <taxon>Hypocreomycetidae</taxon>
        <taxon>Hypocreales</taxon>
        <taxon>Cordycipitaceae</taxon>
        <taxon>Cordyceps</taxon>
    </lineage>
</organism>
<comment type="caution">
    <text evidence="2">The sequence shown here is derived from an EMBL/GenBank/DDBJ whole genome shotgun (WGS) entry which is preliminary data.</text>
</comment>
<keyword evidence="3" id="KW-1185">Reference proteome</keyword>